<dbReference type="RefSeq" id="WP_013684057.1">
    <property type="nucleotide sequence ID" value="NC_015320.1"/>
</dbReference>
<dbReference type="Pfam" id="PF21476">
    <property type="entry name" value="PF0610-like_N"/>
    <property type="match status" value="1"/>
</dbReference>
<name>F2KNR9_ARCVS</name>
<dbReference type="SUPFAM" id="SSF46785">
    <property type="entry name" value="Winged helix' DNA-binding domain"/>
    <property type="match status" value="1"/>
</dbReference>
<dbReference type="PANTHER" id="PTHR40663:SF2">
    <property type="entry name" value="TRANSCRIPTIONAL REGULATOR"/>
    <property type="match status" value="1"/>
</dbReference>
<sequence>MGTLREEIIRLLAEHREGLTAKEICQLLGIEPEREKEVYSHIEAIARIVRRKGMRLLMLPPRCRQCGFEFEKPKASRCPKCKSERIEPARFKID</sequence>
<evidence type="ECO:0000259" key="1">
    <source>
        <dbReference type="Pfam" id="PF21476"/>
    </source>
</evidence>
<evidence type="ECO:0000313" key="4">
    <source>
        <dbReference type="Proteomes" id="UP000008136"/>
    </source>
</evidence>
<dbReference type="HOGENOM" id="CLU_162441_0_0_2"/>
<accession>F2KNR9</accession>
<organism evidence="3 4">
    <name type="scientific">Archaeoglobus veneficus (strain DSM 11195 / SNP6)</name>
    <dbReference type="NCBI Taxonomy" id="693661"/>
    <lineage>
        <taxon>Archaea</taxon>
        <taxon>Methanobacteriati</taxon>
        <taxon>Methanobacteriota</taxon>
        <taxon>Archaeoglobi</taxon>
        <taxon>Archaeoglobales</taxon>
        <taxon>Archaeoglobaceae</taxon>
        <taxon>Archaeoglobus</taxon>
    </lineage>
</organism>
<evidence type="ECO:0000259" key="2">
    <source>
        <dbReference type="Pfam" id="PF23470"/>
    </source>
</evidence>
<feature type="domain" description="PF0610-like winged HTH N-terminal" evidence="1">
    <location>
        <begin position="3"/>
        <end position="57"/>
    </location>
</feature>
<dbReference type="STRING" id="693661.Arcve_1392"/>
<dbReference type="InterPro" id="IPR049159">
    <property type="entry name" value="PF0610-like_wHTH_N"/>
</dbReference>
<dbReference type="InterPro" id="IPR038767">
    <property type="entry name" value="PF0610-like"/>
</dbReference>
<dbReference type="EMBL" id="CP002588">
    <property type="protein sequence ID" value="AEA47396.1"/>
    <property type="molecule type" value="Genomic_DNA"/>
</dbReference>
<dbReference type="eggNOG" id="arCOG04479">
    <property type="taxonomic scope" value="Archaea"/>
</dbReference>
<gene>
    <name evidence="3" type="ordered locus">Arcve_1392</name>
</gene>
<dbReference type="AlphaFoldDB" id="F2KNR9"/>
<dbReference type="PANTHER" id="PTHR40663">
    <property type="match status" value="1"/>
</dbReference>
<dbReference type="InterPro" id="IPR036390">
    <property type="entry name" value="WH_DNA-bd_sf"/>
</dbReference>
<evidence type="ECO:0000313" key="3">
    <source>
        <dbReference type="EMBL" id="AEA47396.1"/>
    </source>
</evidence>
<dbReference type="GeneID" id="10394515"/>
<dbReference type="KEGG" id="ave:Arcve_1392"/>
<reference evidence="3 4" key="1">
    <citation type="submission" date="2011-03" db="EMBL/GenBank/DDBJ databases">
        <title>The complete genome of Archaeoglobus veneficus SNP6.</title>
        <authorList>
            <consortium name="US DOE Joint Genome Institute (JGI-PGF)"/>
            <person name="Lucas S."/>
            <person name="Copeland A."/>
            <person name="Lapidus A."/>
            <person name="Bruce D."/>
            <person name="Goodwin L."/>
            <person name="Pitluck S."/>
            <person name="Kyrpides N."/>
            <person name="Mavromatis K."/>
            <person name="Pagani I."/>
            <person name="Ivanova N."/>
            <person name="Mikhailova N."/>
            <person name="Lu M."/>
            <person name="Detter J.C."/>
            <person name="Tapia R."/>
            <person name="Han C."/>
            <person name="Land M."/>
            <person name="Hauser L."/>
            <person name="Markowitz V."/>
            <person name="Cheng J.-F."/>
            <person name="Hugenholtz P."/>
            <person name="Woyke T."/>
            <person name="Wu D."/>
            <person name="Spring S."/>
            <person name="Brambilla E."/>
            <person name="Klenk H.-P."/>
            <person name="Eisen J.A."/>
        </authorList>
    </citation>
    <scope>NUCLEOTIDE SEQUENCE [LARGE SCALE GENOMIC DNA]</scope>
    <source>
        <strain>SNP6</strain>
    </source>
</reference>
<protein>
    <submittedName>
        <fullName evidence="3">Transcriptional regulator</fullName>
    </submittedName>
</protein>
<dbReference type="OrthoDB" id="30924at2157"/>
<proteinExistence type="predicted"/>
<feature type="domain" description="PF0610-like rubredoxin-like zinc beta-ribbon C-terminal" evidence="2">
    <location>
        <begin position="60"/>
        <end position="94"/>
    </location>
</feature>
<keyword evidence="4" id="KW-1185">Reference proteome</keyword>
<dbReference type="Pfam" id="PF23470">
    <property type="entry name" value="Zn_ribbon_PF0610"/>
    <property type="match status" value="1"/>
</dbReference>
<dbReference type="InterPro" id="IPR057022">
    <property type="entry name" value="PF0610-like_Zn_ribbon_C"/>
</dbReference>
<dbReference type="Proteomes" id="UP000008136">
    <property type="component" value="Chromosome"/>
</dbReference>